<dbReference type="PROSITE" id="PS00374">
    <property type="entry name" value="MGMT"/>
    <property type="match status" value="1"/>
</dbReference>
<evidence type="ECO:0000256" key="8">
    <source>
        <dbReference type="ARBA" id="ARBA00049348"/>
    </source>
</evidence>
<comment type="similarity">
    <text evidence="2">Belongs to the MGMT family.</text>
</comment>
<evidence type="ECO:0000313" key="10">
    <source>
        <dbReference type="EMBL" id="QUC12596.1"/>
    </source>
</evidence>
<dbReference type="FunFam" id="1.10.10.10:FF:000214">
    <property type="entry name" value="Methylated-DNA--protein-cysteine methyltransferase"/>
    <property type="match status" value="1"/>
</dbReference>
<feature type="domain" description="Methylated-DNA-[protein]-cysteine S-methyltransferase DNA binding" evidence="9">
    <location>
        <begin position="1"/>
        <end position="71"/>
    </location>
</feature>
<dbReference type="CDD" id="cd06445">
    <property type="entry name" value="ATase"/>
    <property type="match status" value="1"/>
</dbReference>
<dbReference type="SUPFAM" id="SSF46767">
    <property type="entry name" value="Methylated DNA-protein cysteine methyltransferase, C-terminal domain"/>
    <property type="match status" value="1"/>
</dbReference>
<gene>
    <name evidence="10" type="ORF">J5A53_05000</name>
</gene>
<dbReference type="InterPro" id="IPR036388">
    <property type="entry name" value="WH-like_DNA-bd_sf"/>
</dbReference>
<evidence type="ECO:0000256" key="7">
    <source>
        <dbReference type="ARBA" id="ARBA00023204"/>
    </source>
</evidence>
<comment type="catalytic activity">
    <reaction evidence="8">
        <text>a 6-O-methyl-2'-deoxyguanosine in DNA + L-cysteinyl-[protein] = S-methyl-L-cysteinyl-[protein] + a 2'-deoxyguanosine in DNA</text>
        <dbReference type="Rhea" id="RHEA:24000"/>
        <dbReference type="Rhea" id="RHEA-COMP:10131"/>
        <dbReference type="Rhea" id="RHEA-COMP:10132"/>
        <dbReference type="Rhea" id="RHEA-COMP:11367"/>
        <dbReference type="Rhea" id="RHEA-COMP:11368"/>
        <dbReference type="ChEBI" id="CHEBI:29950"/>
        <dbReference type="ChEBI" id="CHEBI:82612"/>
        <dbReference type="ChEBI" id="CHEBI:85445"/>
        <dbReference type="ChEBI" id="CHEBI:85448"/>
        <dbReference type="EC" id="2.1.1.63"/>
    </reaction>
</comment>
<evidence type="ECO:0000256" key="2">
    <source>
        <dbReference type="ARBA" id="ARBA00008711"/>
    </source>
</evidence>
<keyword evidence="4" id="KW-0489">Methyltransferase</keyword>
<accession>A0AB37I717</accession>
<dbReference type="PANTHER" id="PTHR10815">
    <property type="entry name" value="METHYLATED-DNA--PROTEIN-CYSTEINE METHYLTRANSFERASE"/>
    <property type="match status" value="1"/>
</dbReference>
<evidence type="ECO:0000256" key="5">
    <source>
        <dbReference type="ARBA" id="ARBA00022679"/>
    </source>
</evidence>
<name>A0AB37I717_9ACTN</name>
<organism evidence="10 11">
    <name type="scientific">Arachnia propionica</name>
    <dbReference type="NCBI Taxonomy" id="1750"/>
    <lineage>
        <taxon>Bacteria</taxon>
        <taxon>Bacillati</taxon>
        <taxon>Actinomycetota</taxon>
        <taxon>Actinomycetes</taxon>
        <taxon>Propionibacteriales</taxon>
        <taxon>Propionibacteriaceae</taxon>
        <taxon>Arachnia</taxon>
    </lineage>
</organism>
<dbReference type="Pfam" id="PF01035">
    <property type="entry name" value="DNA_binding_1"/>
    <property type="match status" value="1"/>
</dbReference>
<dbReference type="InterPro" id="IPR036217">
    <property type="entry name" value="MethylDNA_cys_MeTrfase_DNAb"/>
</dbReference>
<dbReference type="AlphaFoldDB" id="A0AB37I717"/>
<evidence type="ECO:0000256" key="3">
    <source>
        <dbReference type="ARBA" id="ARBA00011918"/>
    </source>
</evidence>
<dbReference type="GO" id="GO:0003908">
    <property type="term" value="F:methylated-DNA-[protein]-cysteine S-methyltransferase activity"/>
    <property type="evidence" value="ECO:0007669"/>
    <property type="project" value="UniProtKB-EC"/>
</dbReference>
<dbReference type="InterPro" id="IPR014048">
    <property type="entry name" value="MethylDNA_cys_MeTrfase_DNA-bd"/>
</dbReference>
<keyword evidence="6" id="KW-0227">DNA damage</keyword>
<dbReference type="GO" id="GO:0006281">
    <property type="term" value="P:DNA repair"/>
    <property type="evidence" value="ECO:0007669"/>
    <property type="project" value="UniProtKB-KW"/>
</dbReference>
<keyword evidence="5" id="KW-0808">Transferase</keyword>
<keyword evidence="7" id="KW-0234">DNA repair</keyword>
<dbReference type="InterPro" id="IPR001497">
    <property type="entry name" value="MethylDNA_cys_MeTrfase_AS"/>
</dbReference>
<dbReference type="Proteomes" id="UP000677180">
    <property type="component" value="Chromosome"/>
</dbReference>
<proteinExistence type="inferred from homology"/>
<evidence type="ECO:0000256" key="4">
    <source>
        <dbReference type="ARBA" id="ARBA00022603"/>
    </source>
</evidence>
<sequence>MRRIPPGRTVSYSELAAMAGRPAAARAAAGACARNRVAVVVPCHRVIRGDGGLGGYAFGLEVKQALLDFERRYA</sequence>
<dbReference type="NCBIfam" id="TIGR00589">
    <property type="entry name" value="ogt"/>
    <property type="match status" value="1"/>
</dbReference>
<dbReference type="EC" id="2.1.1.63" evidence="3"/>
<protein>
    <recommendedName>
        <fullName evidence="3">methylated-DNA--[protein]-cysteine S-methyltransferase</fullName>
        <ecNumber evidence="3">2.1.1.63</ecNumber>
    </recommendedName>
</protein>
<evidence type="ECO:0000256" key="6">
    <source>
        <dbReference type="ARBA" id="ARBA00022763"/>
    </source>
</evidence>
<evidence type="ECO:0000313" key="11">
    <source>
        <dbReference type="Proteomes" id="UP000677180"/>
    </source>
</evidence>
<dbReference type="PANTHER" id="PTHR10815:SF13">
    <property type="entry name" value="METHYLATED-DNA--PROTEIN-CYSTEINE METHYLTRANSFERASE"/>
    <property type="match status" value="1"/>
</dbReference>
<dbReference type="Gene3D" id="1.10.10.10">
    <property type="entry name" value="Winged helix-like DNA-binding domain superfamily/Winged helix DNA-binding domain"/>
    <property type="match status" value="1"/>
</dbReference>
<dbReference type="GO" id="GO:0032259">
    <property type="term" value="P:methylation"/>
    <property type="evidence" value="ECO:0007669"/>
    <property type="project" value="UniProtKB-KW"/>
</dbReference>
<evidence type="ECO:0000256" key="1">
    <source>
        <dbReference type="ARBA" id="ARBA00001286"/>
    </source>
</evidence>
<reference evidence="10" key="1">
    <citation type="submission" date="2021-03" db="EMBL/GenBank/DDBJ databases">
        <title>Human Oral Microbial Genomes.</title>
        <authorList>
            <person name="Johnston C.D."/>
            <person name="Chen T."/>
            <person name="Dewhirst F.E."/>
        </authorList>
    </citation>
    <scope>NUCLEOTIDE SEQUENCE</scope>
    <source>
        <strain evidence="10">F0714</strain>
    </source>
</reference>
<evidence type="ECO:0000259" key="9">
    <source>
        <dbReference type="Pfam" id="PF01035"/>
    </source>
</evidence>
<dbReference type="EMBL" id="CP072385">
    <property type="protein sequence ID" value="QUC12596.1"/>
    <property type="molecule type" value="Genomic_DNA"/>
</dbReference>
<comment type="catalytic activity">
    <reaction evidence="1">
        <text>a 4-O-methyl-thymidine in DNA + L-cysteinyl-[protein] = a thymidine in DNA + S-methyl-L-cysteinyl-[protein]</text>
        <dbReference type="Rhea" id="RHEA:53428"/>
        <dbReference type="Rhea" id="RHEA-COMP:10131"/>
        <dbReference type="Rhea" id="RHEA-COMP:10132"/>
        <dbReference type="Rhea" id="RHEA-COMP:13555"/>
        <dbReference type="Rhea" id="RHEA-COMP:13556"/>
        <dbReference type="ChEBI" id="CHEBI:29950"/>
        <dbReference type="ChEBI" id="CHEBI:82612"/>
        <dbReference type="ChEBI" id="CHEBI:137386"/>
        <dbReference type="ChEBI" id="CHEBI:137387"/>
        <dbReference type="EC" id="2.1.1.63"/>
    </reaction>
</comment>